<evidence type="ECO:0000259" key="5">
    <source>
        <dbReference type="Pfam" id="PF00419"/>
    </source>
</evidence>
<evidence type="ECO:0000313" key="7">
    <source>
        <dbReference type="Proteomes" id="UP000019030"/>
    </source>
</evidence>
<sequence length="178" mass="19490">MWKMGAGILLTLLLGPKAIADWNDRPLGGLMRFQGEVIAETCTVETKDQHLMVSMGHVTTDRFQLAGDEADPVLFDLHLQNCNPTVSRNVGVIFHGMADKNNPEMLSVGDEPGVATGVAVALFDNRGRFIPLNTAPRYWVPLQDGPLTLHFVAKYRATGQPVSDGLVNAQAWFALTYQ</sequence>
<keyword evidence="4" id="KW-0281">Fimbrium</keyword>
<dbReference type="AlphaFoldDB" id="W0LFJ0"/>
<dbReference type="InterPro" id="IPR036937">
    <property type="entry name" value="Adhesion_dom_fimbrial_sf"/>
</dbReference>
<dbReference type="GO" id="GO:0043709">
    <property type="term" value="P:cell adhesion involved in single-species biofilm formation"/>
    <property type="evidence" value="ECO:0007669"/>
    <property type="project" value="TreeGrafter"/>
</dbReference>
<dbReference type="InterPro" id="IPR000259">
    <property type="entry name" value="Adhesion_dom_fimbrial"/>
</dbReference>
<dbReference type="KEGG" id="sfo:Z042_17290"/>
<evidence type="ECO:0000313" key="6">
    <source>
        <dbReference type="EMBL" id="AHG21159.1"/>
    </source>
</evidence>
<comment type="similarity">
    <text evidence="2">Belongs to the fimbrial protein family.</text>
</comment>
<evidence type="ECO:0000256" key="1">
    <source>
        <dbReference type="ARBA" id="ARBA00004561"/>
    </source>
</evidence>
<dbReference type="HOGENOM" id="CLU_088965_0_0_6"/>
<dbReference type="PATRIC" id="fig|1441930.4.peg.3416"/>
<evidence type="ECO:0000256" key="4">
    <source>
        <dbReference type="ARBA" id="ARBA00023263"/>
    </source>
</evidence>
<dbReference type="OrthoDB" id="6455611at2"/>
<feature type="domain" description="Fimbrial-type adhesion" evidence="5">
    <location>
        <begin position="32"/>
        <end position="178"/>
    </location>
</feature>
<dbReference type="eggNOG" id="COG3539">
    <property type="taxonomic scope" value="Bacteria"/>
</dbReference>
<dbReference type="InterPro" id="IPR050263">
    <property type="entry name" value="Bact_Fimbrial_Adh_Pro"/>
</dbReference>
<dbReference type="RefSeq" id="WP_024914523.1">
    <property type="nucleotide sequence ID" value="NZ_CP007044.2"/>
</dbReference>
<organism evidence="6 7">
    <name type="scientific">Chania multitudinisentens RB-25</name>
    <dbReference type="NCBI Taxonomy" id="1441930"/>
    <lineage>
        <taxon>Bacteria</taxon>
        <taxon>Pseudomonadati</taxon>
        <taxon>Pseudomonadota</taxon>
        <taxon>Gammaproteobacteria</taxon>
        <taxon>Enterobacterales</taxon>
        <taxon>Yersiniaceae</taxon>
        <taxon>Chania</taxon>
    </lineage>
</organism>
<gene>
    <name evidence="6" type="ORF">Z042_17290</name>
</gene>
<dbReference type="GO" id="GO:0009289">
    <property type="term" value="C:pilus"/>
    <property type="evidence" value="ECO:0007669"/>
    <property type="project" value="UniProtKB-SubCell"/>
</dbReference>
<evidence type="ECO:0000256" key="3">
    <source>
        <dbReference type="ARBA" id="ARBA00022729"/>
    </source>
</evidence>
<dbReference type="PANTHER" id="PTHR33420:SF12">
    <property type="entry name" value="FIMBRIN-LIKE PROTEIN FIMI-RELATED"/>
    <property type="match status" value="1"/>
</dbReference>
<dbReference type="PANTHER" id="PTHR33420">
    <property type="entry name" value="FIMBRIAL SUBUNIT ELFA-RELATED"/>
    <property type="match status" value="1"/>
</dbReference>
<keyword evidence="3" id="KW-0732">Signal</keyword>
<dbReference type="Pfam" id="PF00419">
    <property type="entry name" value="Fimbrial"/>
    <property type="match status" value="1"/>
</dbReference>
<accession>W0LFJ0</accession>
<dbReference type="Proteomes" id="UP000019030">
    <property type="component" value="Chromosome"/>
</dbReference>
<dbReference type="Gene3D" id="2.60.40.1090">
    <property type="entry name" value="Fimbrial-type adhesion domain"/>
    <property type="match status" value="1"/>
</dbReference>
<reference evidence="6 7" key="1">
    <citation type="submission" date="2014-01" db="EMBL/GenBank/DDBJ databases">
        <title>Isolation of Serratia multitudinisentens RB-25 from Ex-Landfill site.</title>
        <authorList>
            <person name="Robson E.H.J."/>
        </authorList>
    </citation>
    <scope>NUCLEOTIDE SEQUENCE [LARGE SCALE GENOMIC DNA]</scope>
    <source>
        <strain evidence="6 7">RB-25</strain>
    </source>
</reference>
<keyword evidence="7" id="KW-1185">Reference proteome</keyword>
<name>W0LFJ0_9GAMM</name>
<proteinExistence type="inferred from homology"/>
<dbReference type="STRING" id="1441930.Z042_17290"/>
<dbReference type="SUPFAM" id="SSF49401">
    <property type="entry name" value="Bacterial adhesins"/>
    <property type="match status" value="1"/>
</dbReference>
<dbReference type="InterPro" id="IPR008966">
    <property type="entry name" value="Adhesion_dom_sf"/>
</dbReference>
<dbReference type="EMBL" id="CP007044">
    <property type="protein sequence ID" value="AHG21159.1"/>
    <property type="molecule type" value="Genomic_DNA"/>
</dbReference>
<protein>
    <submittedName>
        <fullName evidence="6">Fimbrial protein</fullName>
    </submittedName>
</protein>
<comment type="subcellular location">
    <subcellularLocation>
        <location evidence="1">Fimbrium</location>
    </subcellularLocation>
</comment>
<evidence type="ECO:0000256" key="2">
    <source>
        <dbReference type="ARBA" id="ARBA00006671"/>
    </source>
</evidence>
<reference evidence="6 7" key="2">
    <citation type="submission" date="2015-03" db="EMBL/GenBank/DDBJ databases">
        <authorList>
            <person name="Chan K.-G."/>
        </authorList>
    </citation>
    <scope>NUCLEOTIDE SEQUENCE [LARGE SCALE GENOMIC DNA]</scope>
    <source>
        <strain evidence="6 7">RB-25</strain>
    </source>
</reference>